<evidence type="ECO:0000256" key="1">
    <source>
        <dbReference type="SAM" id="MobiDB-lite"/>
    </source>
</evidence>
<feature type="region of interest" description="Disordered" evidence="1">
    <location>
        <begin position="1"/>
        <end position="36"/>
    </location>
</feature>
<dbReference type="EnsemblPlants" id="OGLUM02G37940.1">
    <property type="protein sequence ID" value="OGLUM02G37940.1"/>
    <property type="gene ID" value="OGLUM02G37940"/>
</dbReference>
<dbReference type="Proteomes" id="UP000026961">
    <property type="component" value="Chromosome 2"/>
</dbReference>
<sequence>MGKTPKDGLLRHGCDNLRLGPGMSHNRVEPTTMLPRNFEPTGAVPLKEGISLAPHFQRFLLNPISFYHGSSPRGLSPLGHHGMRTVRTRNGDRAFGGAVLGALEIRY</sequence>
<keyword evidence="3" id="KW-1185">Reference proteome</keyword>
<reference evidence="2" key="1">
    <citation type="submission" date="2015-04" db="UniProtKB">
        <authorList>
            <consortium name="EnsemblPlants"/>
        </authorList>
    </citation>
    <scope>IDENTIFICATION</scope>
</reference>
<dbReference type="STRING" id="40148.A0A0D9YZY1"/>
<proteinExistence type="predicted"/>
<feature type="compositionally biased region" description="Basic and acidic residues" evidence="1">
    <location>
        <begin position="1"/>
        <end position="15"/>
    </location>
</feature>
<dbReference type="Gramene" id="OGLUM02G37940.1">
    <property type="protein sequence ID" value="OGLUM02G37940.1"/>
    <property type="gene ID" value="OGLUM02G37940"/>
</dbReference>
<dbReference type="HOGENOM" id="CLU_2214047_0_0_1"/>
<protein>
    <submittedName>
        <fullName evidence="2">Uncharacterized protein</fullName>
    </submittedName>
</protein>
<name>A0A0D9YZY1_9ORYZ</name>
<organism evidence="2">
    <name type="scientific">Oryza glumipatula</name>
    <dbReference type="NCBI Taxonomy" id="40148"/>
    <lineage>
        <taxon>Eukaryota</taxon>
        <taxon>Viridiplantae</taxon>
        <taxon>Streptophyta</taxon>
        <taxon>Embryophyta</taxon>
        <taxon>Tracheophyta</taxon>
        <taxon>Spermatophyta</taxon>
        <taxon>Magnoliopsida</taxon>
        <taxon>Liliopsida</taxon>
        <taxon>Poales</taxon>
        <taxon>Poaceae</taxon>
        <taxon>BOP clade</taxon>
        <taxon>Oryzoideae</taxon>
        <taxon>Oryzeae</taxon>
        <taxon>Oryzinae</taxon>
        <taxon>Oryza</taxon>
    </lineage>
</organism>
<evidence type="ECO:0000313" key="2">
    <source>
        <dbReference type="EnsemblPlants" id="OGLUM02G37940.1"/>
    </source>
</evidence>
<accession>A0A0D9YZY1</accession>
<evidence type="ECO:0000313" key="3">
    <source>
        <dbReference type="Proteomes" id="UP000026961"/>
    </source>
</evidence>
<reference evidence="2" key="2">
    <citation type="submission" date="2018-05" db="EMBL/GenBank/DDBJ databases">
        <title>OgluRS3 (Oryza glumaepatula Reference Sequence Version 3).</title>
        <authorList>
            <person name="Zhang J."/>
            <person name="Kudrna D."/>
            <person name="Lee S."/>
            <person name="Talag J."/>
            <person name="Welchert J."/>
            <person name="Wing R.A."/>
        </authorList>
    </citation>
    <scope>NUCLEOTIDE SEQUENCE [LARGE SCALE GENOMIC DNA]</scope>
</reference>
<dbReference type="AlphaFoldDB" id="A0A0D9YZY1"/>